<proteinExistence type="predicted"/>
<keyword evidence="2" id="KW-0808">Transferase</keyword>
<dbReference type="PANTHER" id="PTHR22916">
    <property type="entry name" value="GLYCOSYLTRANSFERASE"/>
    <property type="match status" value="1"/>
</dbReference>
<dbReference type="EMBL" id="CDOD01000016">
    <property type="protein sequence ID" value="CEN34788.1"/>
    <property type="molecule type" value="Genomic_DNA"/>
</dbReference>
<dbReference type="Gene3D" id="3.90.550.10">
    <property type="entry name" value="Spore Coat Polysaccharide Biosynthesis Protein SpsA, Chain A"/>
    <property type="match status" value="1"/>
</dbReference>
<evidence type="ECO:0000313" key="3">
    <source>
        <dbReference type="Proteomes" id="UP000038055"/>
    </source>
</evidence>
<protein>
    <submittedName>
        <fullName evidence="2">Glycosyltransferase, group 2 family protein</fullName>
    </submittedName>
</protein>
<dbReference type="PANTHER" id="PTHR22916:SF3">
    <property type="entry name" value="UDP-GLCNAC:BETAGAL BETA-1,3-N-ACETYLGLUCOSAMINYLTRANSFERASE-LIKE PROTEIN 1"/>
    <property type="match status" value="1"/>
</dbReference>
<dbReference type="AlphaFoldDB" id="A0A0B7HB11"/>
<reference evidence="3" key="1">
    <citation type="submission" date="2015-01" db="EMBL/GenBank/DDBJ databases">
        <authorList>
            <person name="MANFREDI Pablo"/>
        </authorList>
    </citation>
    <scope>NUCLEOTIDE SEQUENCE [LARGE SCALE GENOMIC DNA]</scope>
    <source>
        <strain evidence="3">Ccyn2B</strain>
    </source>
</reference>
<dbReference type="Pfam" id="PF00535">
    <property type="entry name" value="Glycos_transf_2"/>
    <property type="match status" value="1"/>
</dbReference>
<evidence type="ECO:0000313" key="2">
    <source>
        <dbReference type="EMBL" id="CEN34788.1"/>
    </source>
</evidence>
<dbReference type="InterPro" id="IPR029044">
    <property type="entry name" value="Nucleotide-diphossugar_trans"/>
</dbReference>
<dbReference type="InterPro" id="IPR001173">
    <property type="entry name" value="Glyco_trans_2-like"/>
</dbReference>
<keyword evidence="3" id="KW-1185">Reference proteome</keyword>
<sequence length="243" mass="28760">MISVCIATYNGEKYIHEQLQSIREQLSEFDEIIISDHGSTDNTIQVIKEINDNRIKILHNNKKSSSKIYSSSHINTSINFENAIKNSKGDYIFLSDQDDIWIHSKVEKMIKKLNEGKTTLVMSNFSVINTNNELIKERFFINNPISNYEITNLIKMPFHGCCIAFRKELLKKVLPFPKNLLLHDNWIGFLAKGHIKYIDEPLILYRRHHNNVSSEKGRSRNPLWYKIYYRIVFYFKYISRLYF</sequence>
<dbReference type="GO" id="GO:0016758">
    <property type="term" value="F:hexosyltransferase activity"/>
    <property type="evidence" value="ECO:0007669"/>
    <property type="project" value="UniProtKB-ARBA"/>
</dbReference>
<feature type="domain" description="Glycosyltransferase 2-like" evidence="1">
    <location>
        <begin position="3"/>
        <end position="173"/>
    </location>
</feature>
<dbReference type="RefSeq" id="WP_041991661.1">
    <property type="nucleotide sequence ID" value="NZ_CDOD01000016.1"/>
</dbReference>
<organism evidence="2 3">
    <name type="scientific">Capnocytophaga cynodegmi</name>
    <dbReference type="NCBI Taxonomy" id="28189"/>
    <lineage>
        <taxon>Bacteria</taxon>
        <taxon>Pseudomonadati</taxon>
        <taxon>Bacteroidota</taxon>
        <taxon>Flavobacteriia</taxon>
        <taxon>Flavobacteriales</taxon>
        <taxon>Flavobacteriaceae</taxon>
        <taxon>Capnocytophaga</taxon>
    </lineage>
</organism>
<dbReference type="Proteomes" id="UP000038055">
    <property type="component" value="Unassembled WGS sequence"/>
</dbReference>
<gene>
    <name evidence="2" type="ORF">CCYN2B_230016</name>
</gene>
<name>A0A0B7HB11_9FLAO</name>
<dbReference type="SUPFAM" id="SSF53448">
    <property type="entry name" value="Nucleotide-diphospho-sugar transferases"/>
    <property type="match status" value="1"/>
</dbReference>
<evidence type="ECO:0000259" key="1">
    <source>
        <dbReference type="Pfam" id="PF00535"/>
    </source>
</evidence>
<dbReference type="CDD" id="cd04196">
    <property type="entry name" value="GT_2_like_d"/>
    <property type="match status" value="1"/>
</dbReference>
<accession>A0A0B7HB11</accession>